<proteinExistence type="predicted"/>
<keyword evidence="2" id="KW-1185">Reference proteome</keyword>
<evidence type="ECO:0000313" key="1">
    <source>
        <dbReference type="EMBL" id="KIW21966.1"/>
    </source>
</evidence>
<dbReference type="AlphaFoldDB" id="A0A0D1Z2Y2"/>
<accession>A0A0D1Z2Y2</accession>
<dbReference type="GeneID" id="27351820"/>
<dbReference type="HOGENOM" id="CLU_387793_0_0_1"/>
<sequence length="741" mass="84041">MVPGEFMVYRDTEVAPTPVKQVAIDSEGNTASIHDNYDIRFWQAQKPDSPLLLDGSSLRNRHVTCVALDRGIAYIGTSKGEILILKWQLAMTQKQPPAQEDSVWGPTLSLCQGNRIVSVDTRADCLIVGSEDTLFIVKPLSSDRPSKREVARVTLPLFPRGASIQIVRVVERDCRQCLLVVAHDPRQQKLYILMSPWEEGDTLERYWNYPFSIFSYSDDEEKRSNQCKNRSRSLDDVVGARMATYQGTILFLRRAVDSSHDPPRVRDDHWVHDVFTARTTAALRTDGYDSPAEIALTSAAGEPVYVSAACDVVTRLWYNTDVSDGRCVRVFSVKDCSSFLTGSFAVILVTGEADGPRHLEQICRSLFQGTSSRQEYHYSSAPRQLRKPATDGSLILAMPNTILLAILERVKELLGPLSARRYGAGPYESYGALRLTCRRFWDLIQPRRSLQVAEQDFYRSALRDEKTTRLLPIYALRYDELFMGRLSDADVDKFARATELDSLSLQRVGKNFLARAQRETLRRIRNADLVDIPLNLVHEMSNLRYLCWTGDTQTTLPELLQLEQLRLMIHRPRSTLQSFPSRIFGSKYPKLTYAHIEYINPFDPANIDDGDDPEEIDQDHSTWNDPSLLLQHLDAPLRTLYVINAHFGLYALQDMDVLQSVEELYIGFSLGFTESEGVREDFPSLKYLGIIVDDEIELPCLGTRLPRATQVSIIGKSQVPRGKSRETSGDTLRRMYPSLLN</sequence>
<dbReference type="EMBL" id="KN847071">
    <property type="protein sequence ID" value="KIW21966.1"/>
    <property type="molecule type" value="Genomic_DNA"/>
</dbReference>
<evidence type="ECO:0000313" key="2">
    <source>
        <dbReference type="Proteomes" id="UP000054466"/>
    </source>
</evidence>
<name>A0A0D1Z2Y2_9EURO</name>
<dbReference type="RefSeq" id="XP_016242182.1">
    <property type="nucleotide sequence ID" value="XM_016400168.1"/>
</dbReference>
<dbReference type="Proteomes" id="UP000054466">
    <property type="component" value="Unassembled WGS sequence"/>
</dbReference>
<organism evidence="1 2">
    <name type="scientific">Cladophialophora immunda</name>
    <dbReference type="NCBI Taxonomy" id="569365"/>
    <lineage>
        <taxon>Eukaryota</taxon>
        <taxon>Fungi</taxon>
        <taxon>Dikarya</taxon>
        <taxon>Ascomycota</taxon>
        <taxon>Pezizomycotina</taxon>
        <taxon>Eurotiomycetes</taxon>
        <taxon>Chaetothyriomycetidae</taxon>
        <taxon>Chaetothyriales</taxon>
        <taxon>Herpotrichiellaceae</taxon>
        <taxon>Cladophialophora</taxon>
    </lineage>
</organism>
<dbReference type="VEuPathDB" id="FungiDB:PV07_12626"/>
<protein>
    <submittedName>
        <fullName evidence="1">Uncharacterized protein</fullName>
    </submittedName>
</protein>
<gene>
    <name evidence="1" type="ORF">PV07_12626</name>
</gene>
<reference evidence="1 2" key="1">
    <citation type="submission" date="2015-01" db="EMBL/GenBank/DDBJ databases">
        <title>The Genome Sequence of Cladophialophora immunda CBS83496.</title>
        <authorList>
            <consortium name="The Broad Institute Genomics Platform"/>
            <person name="Cuomo C."/>
            <person name="de Hoog S."/>
            <person name="Gorbushina A."/>
            <person name="Stielow B."/>
            <person name="Teixiera M."/>
            <person name="Abouelleil A."/>
            <person name="Chapman S.B."/>
            <person name="Priest M."/>
            <person name="Young S.K."/>
            <person name="Wortman J."/>
            <person name="Nusbaum C."/>
            <person name="Birren B."/>
        </authorList>
    </citation>
    <scope>NUCLEOTIDE SEQUENCE [LARGE SCALE GENOMIC DNA]</scope>
    <source>
        <strain evidence="1 2">CBS 83496</strain>
    </source>
</reference>